<gene>
    <name evidence="2" type="ORF">TSUD_356290</name>
</gene>
<dbReference type="InterPro" id="IPR053772">
    <property type="entry name" value="At1g61320/At1g61330-like"/>
</dbReference>
<evidence type="ECO:0000313" key="3">
    <source>
        <dbReference type="Proteomes" id="UP000242715"/>
    </source>
</evidence>
<keyword evidence="3" id="KW-1185">Reference proteome</keyword>
<dbReference type="Pfam" id="PF24758">
    <property type="entry name" value="LRR_At5g56370"/>
    <property type="match status" value="1"/>
</dbReference>
<proteinExistence type="predicted"/>
<organism evidence="2 3">
    <name type="scientific">Trifolium subterraneum</name>
    <name type="common">Subterranean clover</name>
    <dbReference type="NCBI Taxonomy" id="3900"/>
    <lineage>
        <taxon>Eukaryota</taxon>
        <taxon>Viridiplantae</taxon>
        <taxon>Streptophyta</taxon>
        <taxon>Embryophyta</taxon>
        <taxon>Tracheophyta</taxon>
        <taxon>Spermatophyta</taxon>
        <taxon>Magnoliopsida</taxon>
        <taxon>eudicotyledons</taxon>
        <taxon>Gunneridae</taxon>
        <taxon>Pentapetalae</taxon>
        <taxon>rosids</taxon>
        <taxon>fabids</taxon>
        <taxon>Fabales</taxon>
        <taxon>Fabaceae</taxon>
        <taxon>Papilionoideae</taxon>
        <taxon>50 kb inversion clade</taxon>
        <taxon>NPAAA clade</taxon>
        <taxon>Hologalegina</taxon>
        <taxon>IRL clade</taxon>
        <taxon>Trifolieae</taxon>
        <taxon>Trifolium</taxon>
    </lineage>
</organism>
<accession>A0A2Z6M4L8</accession>
<evidence type="ECO:0000259" key="1">
    <source>
        <dbReference type="Pfam" id="PF24758"/>
    </source>
</evidence>
<dbReference type="InterPro" id="IPR032675">
    <property type="entry name" value="LRR_dom_sf"/>
</dbReference>
<dbReference type="InterPro" id="IPR036047">
    <property type="entry name" value="F-box-like_dom_sf"/>
</dbReference>
<dbReference type="InterPro" id="IPR055411">
    <property type="entry name" value="LRR_FXL15/At3g58940/PEG3-like"/>
</dbReference>
<dbReference type="EMBL" id="DF973353">
    <property type="protein sequence ID" value="GAU27394.1"/>
    <property type="molecule type" value="Genomic_DNA"/>
</dbReference>
<evidence type="ECO:0000313" key="2">
    <source>
        <dbReference type="EMBL" id="GAU27394.1"/>
    </source>
</evidence>
<dbReference type="Proteomes" id="UP000242715">
    <property type="component" value="Unassembled WGS sequence"/>
</dbReference>
<dbReference type="SUPFAM" id="SSF52047">
    <property type="entry name" value="RNI-like"/>
    <property type="match status" value="1"/>
</dbReference>
<name>A0A2Z6M4L8_TRISU</name>
<feature type="domain" description="F-box/LRR-repeat protein 15/At3g58940/PEG3-like LRR" evidence="1">
    <location>
        <begin position="109"/>
        <end position="251"/>
    </location>
</feature>
<dbReference type="AlphaFoldDB" id="A0A2Z6M4L8"/>
<dbReference type="PANTHER" id="PTHR34145">
    <property type="entry name" value="OS02G0105600 PROTEIN"/>
    <property type="match status" value="1"/>
</dbReference>
<protein>
    <recommendedName>
        <fullName evidence="1">F-box/LRR-repeat protein 15/At3g58940/PEG3-like LRR domain-containing protein</fullName>
    </recommendedName>
</protein>
<dbReference type="OrthoDB" id="1421244at2759"/>
<reference evidence="3" key="1">
    <citation type="journal article" date="2017" name="Front. Plant Sci.">
        <title>Climate Clever Clovers: New Paradigm to Reduce the Environmental Footprint of Ruminants by Breeding Low Methanogenic Forages Utilizing Haplotype Variation.</title>
        <authorList>
            <person name="Kaur P."/>
            <person name="Appels R."/>
            <person name="Bayer P.E."/>
            <person name="Keeble-Gagnere G."/>
            <person name="Wang J."/>
            <person name="Hirakawa H."/>
            <person name="Shirasawa K."/>
            <person name="Vercoe P."/>
            <person name="Stefanova K."/>
            <person name="Durmic Z."/>
            <person name="Nichols P."/>
            <person name="Revell C."/>
            <person name="Isobe S.N."/>
            <person name="Edwards D."/>
            <person name="Erskine W."/>
        </authorList>
    </citation>
    <scope>NUCLEOTIDE SEQUENCE [LARGE SCALE GENOMIC DNA]</scope>
    <source>
        <strain evidence="3">cv. Daliak</strain>
    </source>
</reference>
<sequence>MEQEEDRLSSLPKIILYDILSRLPEKDATRQSVLSKVWLDTWNTFPILSFCVTQIIGRPPQPTEKILRFCDYVTRRMLRFRNQSLTIKKFKLNLDVNHFGVGHMSKDIDIWLKLACESGIEVIEYVFLGRQPYVLPMCVIEAKSLTKLVLVGLIKIQATFLKYSIKFSSLRELSMSCVCFGDGQMFEHLISFCPSIEYISLYHCTVLSPFQPIKALSMSGLQKLKAVDVSGIHDIFIDSPSLEKLVYIYSSDSNTPPKIDFDKCRNLKELYLENVTSFILTDKWFLDLFSKFPFLESLKLKSCQLSEKIDISSFRLKVLELLTCYLKEVNIDAPNLLLCKCDLSTAGDFKPIISFLRTSNQLEVKIMIRIHFVDLCNLREFVQNIKPHGVLTSLSLVIMDPWHPIELKVTSPPPSIKNLDLHYVPANESLFSSLVNIILLSCCPSTISFSLQCNRAFIEFFYERLMRRKDNDCFCSSSDTKCWWHDLKDVKVTNSMKINENVDLKTMLDSFPTEAEGKISLMLEF</sequence>
<dbReference type="Gene3D" id="3.80.10.10">
    <property type="entry name" value="Ribonuclease Inhibitor"/>
    <property type="match status" value="1"/>
</dbReference>
<dbReference type="SUPFAM" id="SSF81383">
    <property type="entry name" value="F-box domain"/>
    <property type="match status" value="1"/>
</dbReference>